<dbReference type="InterPro" id="IPR036388">
    <property type="entry name" value="WH-like_DNA-bd_sf"/>
</dbReference>
<evidence type="ECO:0000313" key="2">
    <source>
        <dbReference type="EMBL" id="GAA0857704.1"/>
    </source>
</evidence>
<feature type="domain" description="Sporulation initiation factor Spo0A C-terminal" evidence="1">
    <location>
        <begin position="13"/>
        <end position="45"/>
    </location>
</feature>
<comment type="caution">
    <text evidence="2">The sequence shown here is derived from an EMBL/GenBank/DDBJ whole genome shotgun (WGS) entry which is preliminary data.</text>
</comment>
<protein>
    <recommendedName>
        <fullName evidence="1">Sporulation initiation factor Spo0A C-terminal domain-containing protein</fullName>
    </recommendedName>
</protein>
<evidence type="ECO:0000313" key="3">
    <source>
        <dbReference type="Proteomes" id="UP001501764"/>
    </source>
</evidence>
<gene>
    <name evidence="2" type="ORF">GCM10008916_12490</name>
</gene>
<name>A0ABP3WWD4_9CLOT</name>
<dbReference type="InterPro" id="IPR016032">
    <property type="entry name" value="Sig_transdc_resp-reg_C-effctor"/>
</dbReference>
<dbReference type="Gene3D" id="1.10.10.10">
    <property type="entry name" value="Winged helix-like DNA-binding domain superfamily/Winged helix DNA-binding domain"/>
    <property type="match status" value="1"/>
</dbReference>
<dbReference type="InterPro" id="IPR014879">
    <property type="entry name" value="Spo0A_C"/>
</dbReference>
<dbReference type="Proteomes" id="UP001501764">
    <property type="component" value="Unassembled WGS sequence"/>
</dbReference>
<dbReference type="Pfam" id="PF08769">
    <property type="entry name" value="Spo0A_C"/>
    <property type="match status" value="1"/>
</dbReference>
<keyword evidence="3" id="KW-1185">Reference proteome</keyword>
<accession>A0ABP3WWD4</accession>
<dbReference type="EMBL" id="BAAACO010000001">
    <property type="protein sequence ID" value="GAA0857704.1"/>
    <property type="molecule type" value="Genomic_DNA"/>
</dbReference>
<organism evidence="2 3">
    <name type="scientific">Clostridium nitritogenes</name>
    <dbReference type="NCBI Taxonomy" id="83340"/>
    <lineage>
        <taxon>Bacteria</taxon>
        <taxon>Bacillati</taxon>
        <taxon>Bacillota</taxon>
        <taxon>Clostridia</taxon>
        <taxon>Eubacteriales</taxon>
        <taxon>Clostridiaceae</taxon>
        <taxon>Clostridium</taxon>
    </lineage>
</organism>
<evidence type="ECO:0000259" key="1">
    <source>
        <dbReference type="Pfam" id="PF08769"/>
    </source>
</evidence>
<proteinExistence type="predicted"/>
<sequence>MHCKSNEKTHGWQVDAINKLFGYTIHNDKGKPTNSEFIAIIADKLRLKNKVS</sequence>
<dbReference type="SUPFAM" id="SSF46894">
    <property type="entry name" value="C-terminal effector domain of the bipartite response regulators"/>
    <property type="match status" value="1"/>
</dbReference>
<reference evidence="3" key="1">
    <citation type="journal article" date="2019" name="Int. J. Syst. Evol. Microbiol.">
        <title>The Global Catalogue of Microorganisms (GCM) 10K type strain sequencing project: providing services to taxonomists for standard genome sequencing and annotation.</title>
        <authorList>
            <consortium name="The Broad Institute Genomics Platform"/>
            <consortium name="The Broad Institute Genome Sequencing Center for Infectious Disease"/>
            <person name="Wu L."/>
            <person name="Ma J."/>
        </authorList>
    </citation>
    <scope>NUCLEOTIDE SEQUENCE [LARGE SCALE GENOMIC DNA]</scope>
    <source>
        <strain evidence="3">JCM 6485</strain>
    </source>
</reference>